<sequence length="144" mass="16473">MPKRLSVKTETSVIQGITDTLLPTIQLRDLYTEVFFNLMLFMFYFVVMSIQFQTYVSYTTSTAVAAQALPPKNGVEFMEWLQAMVLDVWNDPECGDNVCQPPVEFASYGRFGCKSDCGEDPEVSTVVLYFQVDFQMTENQSRVR</sequence>
<dbReference type="AlphaFoldDB" id="A0AAE0C7X9"/>
<evidence type="ECO:0000313" key="3">
    <source>
        <dbReference type="Proteomes" id="UP001190700"/>
    </source>
</evidence>
<accession>A0AAE0C7X9</accession>
<reference evidence="2 3" key="1">
    <citation type="journal article" date="2015" name="Genome Biol. Evol.">
        <title>Comparative Genomics of a Bacterivorous Green Alga Reveals Evolutionary Causalities and Consequences of Phago-Mixotrophic Mode of Nutrition.</title>
        <authorList>
            <person name="Burns J.A."/>
            <person name="Paasch A."/>
            <person name="Narechania A."/>
            <person name="Kim E."/>
        </authorList>
    </citation>
    <scope>NUCLEOTIDE SEQUENCE [LARGE SCALE GENOMIC DNA]</scope>
    <source>
        <strain evidence="2 3">PLY_AMNH</strain>
    </source>
</reference>
<dbReference type="Proteomes" id="UP001190700">
    <property type="component" value="Unassembled WGS sequence"/>
</dbReference>
<comment type="caution">
    <text evidence="2">The sequence shown here is derived from an EMBL/GenBank/DDBJ whole genome shotgun (WGS) entry which is preliminary data.</text>
</comment>
<keyword evidence="3" id="KW-1185">Reference proteome</keyword>
<evidence type="ECO:0000256" key="1">
    <source>
        <dbReference type="SAM" id="Phobius"/>
    </source>
</evidence>
<organism evidence="2 3">
    <name type="scientific">Cymbomonas tetramitiformis</name>
    <dbReference type="NCBI Taxonomy" id="36881"/>
    <lineage>
        <taxon>Eukaryota</taxon>
        <taxon>Viridiplantae</taxon>
        <taxon>Chlorophyta</taxon>
        <taxon>Pyramimonadophyceae</taxon>
        <taxon>Pyramimonadales</taxon>
        <taxon>Pyramimonadaceae</taxon>
        <taxon>Cymbomonas</taxon>
    </lineage>
</organism>
<keyword evidence="1" id="KW-0472">Membrane</keyword>
<protein>
    <submittedName>
        <fullName evidence="2">Uncharacterized protein</fullName>
    </submittedName>
</protein>
<evidence type="ECO:0000313" key="2">
    <source>
        <dbReference type="EMBL" id="KAK3249524.1"/>
    </source>
</evidence>
<keyword evidence="1" id="KW-0812">Transmembrane</keyword>
<gene>
    <name evidence="2" type="ORF">CYMTET_41044</name>
</gene>
<dbReference type="EMBL" id="LGRX02027272">
    <property type="protein sequence ID" value="KAK3249524.1"/>
    <property type="molecule type" value="Genomic_DNA"/>
</dbReference>
<proteinExistence type="predicted"/>
<feature type="transmembrane region" description="Helical" evidence="1">
    <location>
        <begin position="34"/>
        <end position="52"/>
    </location>
</feature>
<keyword evidence="1" id="KW-1133">Transmembrane helix</keyword>
<name>A0AAE0C7X9_9CHLO</name>